<feature type="non-terminal residue" evidence="1">
    <location>
        <position position="182"/>
    </location>
</feature>
<gene>
    <name evidence="1" type="ORF">RFULGI_LOCUS6412</name>
</gene>
<dbReference type="InterPro" id="IPR043502">
    <property type="entry name" value="DNA/RNA_pol_sf"/>
</dbReference>
<sequence>KWFAQLTQRKQGLTEKETSAYFHPRQSPPKITKVKQVDFDESEFEEETESEFEKEELEDHLFRFFEDEGIIFCYFCYKDKMLSELCDESNVNSETLQELDIEELWEDDPEKLDKLLAGYNDLFVWTFQDLGHTNLIIHHIFIDNTPFIKQYYYRTSPKKQEFLKMKINRMLQKGLIQPTYSP</sequence>
<proteinExistence type="predicted"/>
<dbReference type="SUPFAM" id="SSF56672">
    <property type="entry name" value="DNA/RNA polymerases"/>
    <property type="match status" value="1"/>
</dbReference>
<evidence type="ECO:0000313" key="2">
    <source>
        <dbReference type="Proteomes" id="UP000789396"/>
    </source>
</evidence>
<evidence type="ECO:0000313" key="1">
    <source>
        <dbReference type="EMBL" id="CAG8595766.1"/>
    </source>
</evidence>
<dbReference type="OrthoDB" id="8962596at2759"/>
<keyword evidence="2" id="KW-1185">Reference proteome</keyword>
<dbReference type="Proteomes" id="UP000789396">
    <property type="component" value="Unassembled WGS sequence"/>
</dbReference>
<dbReference type="EMBL" id="CAJVPZ010008227">
    <property type="protein sequence ID" value="CAG8595766.1"/>
    <property type="molecule type" value="Genomic_DNA"/>
</dbReference>
<reference evidence="1" key="1">
    <citation type="submission" date="2021-06" db="EMBL/GenBank/DDBJ databases">
        <authorList>
            <person name="Kallberg Y."/>
            <person name="Tangrot J."/>
            <person name="Rosling A."/>
        </authorList>
    </citation>
    <scope>NUCLEOTIDE SEQUENCE</scope>
    <source>
        <strain evidence="1">IN212</strain>
    </source>
</reference>
<name>A0A9N9GE10_9GLOM</name>
<dbReference type="AlphaFoldDB" id="A0A9N9GE10"/>
<accession>A0A9N9GE10</accession>
<dbReference type="Gene3D" id="3.10.10.10">
    <property type="entry name" value="HIV Type 1 Reverse Transcriptase, subunit A, domain 1"/>
    <property type="match status" value="1"/>
</dbReference>
<comment type="caution">
    <text evidence="1">The sequence shown here is derived from an EMBL/GenBank/DDBJ whole genome shotgun (WGS) entry which is preliminary data.</text>
</comment>
<organism evidence="1 2">
    <name type="scientific">Racocetra fulgida</name>
    <dbReference type="NCBI Taxonomy" id="60492"/>
    <lineage>
        <taxon>Eukaryota</taxon>
        <taxon>Fungi</taxon>
        <taxon>Fungi incertae sedis</taxon>
        <taxon>Mucoromycota</taxon>
        <taxon>Glomeromycotina</taxon>
        <taxon>Glomeromycetes</taxon>
        <taxon>Diversisporales</taxon>
        <taxon>Gigasporaceae</taxon>
        <taxon>Racocetra</taxon>
    </lineage>
</organism>
<protein>
    <submittedName>
        <fullName evidence="1">17912_t:CDS:1</fullName>
    </submittedName>
</protein>